<comment type="caution">
    <text evidence="3">The sequence shown here is derived from an EMBL/GenBank/DDBJ whole genome shotgun (WGS) entry which is preliminary data.</text>
</comment>
<keyword evidence="4" id="KW-1185">Reference proteome</keyword>
<sequence>MNAAPVGRVLAVCVVYAELEVPAKSSKVGRTSIDKRPVPHRVPVRAVGLEGDHVCDTKHHGGVHQAVYAYAEEDARRWATELGRELRAGWFGENLRLEGLSVSDAVIGERWIVGDTLLEVTAPRVPCATFQWHAGESQWVKRFTAQANTGAYLRVLTEGTIGAGDEARVVHVPGHGVTVRDLFTGADPQRLDVLATAEPTISDDVRMQIDRHRRRHAAAARSMTFEGSSARERSNAEEPLHHTALAEREHAALRSRVKGAQP</sequence>
<feature type="compositionally biased region" description="Basic and acidic residues" evidence="1">
    <location>
        <begin position="229"/>
        <end position="252"/>
    </location>
</feature>
<dbReference type="EMBL" id="WMBB01000001">
    <property type="protein sequence ID" value="MTE11283.1"/>
    <property type="molecule type" value="Genomic_DNA"/>
</dbReference>
<evidence type="ECO:0000313" key="3">
    <source>
        <dbReference type="EMBL" id="MTE11283.1"/>
    </source>
</evidence>
<dbReference type="GO" id="GO:0030170">
    <property type="term" value="F:pyridoxal phosphate binding"/>
    <property type="evidence" value="ECO:0007669"/>
    <property type="project" value="InterPro"/>
</dbReference>
<dbReference type="InterPro" id="IPR052353">
    <property type="entry name" value="Benzoxazolinone_Detox_Enz"/>
</dbReference>
<organism evidence="3 4">
    <name type="scientific">Nocardia aurantiaca</name>
    <dbReference type="NCBI Taxonomy" id="2675850"/>
    <lineage>
        <taxon>Bacteria</taxon>
        <taxon>Bacillati</taxon>
        <taxon>Actinomycetota</taxon>
        <taxon>Actinomycetes</taxon>
        <taxon>Mycobacteriales</taxon>
        <taxon>Nocardiaceae</taxon>
        <taxon>Nocardia</taxon>
    </lineage>
</organism>
<dbReference type="Proteomes" id="UP000432464">
    <property type="component" value="Unassembled WGS sequence"/>
</dbReference>
<gene>
    <name evidence="3" type="ORF">GLP40_00540</name>
</gene>
<dbReference type="InterPro" id="IPR011037">
    <property type="entry name" value="Pyrv_Knase-like_insert_dom_sf"/>
</dbReference>
<evidence type="ECO:0000256" key="1">
    <source>
        <dbReference type="SAM" id="MobiDB-lite"/>
    </source>
</evidence>
<dbReference type="Gene3D" id="2.40.33.20">
    <property type="entry name" value="PK beta-barrel domain-like"/>
    <property type="match status" value="1"/>
</dbReference>
<accession>A0A6I3KL34</accession>
<dbReference type="SUPFAM" id="SSF50800">
    <property type="entry name" value="PK beta-barrel domain-like"/>
    <property type="match status" value="1"/>
</dbReference>
<dbReference type="RefSeq" id="WP_407671512.1">
    <property type="nucleotide sequence ID" value="NZ_WMBB01000001.1"/>
</dbReference>
<dbReference type="PANTHER" id="PTHR30212:SF2">
    <property type="entry name" value="PROTEIN YIIM"/>
    <property type="match status" value="1"/>
</dbReference>
<proteinExistence type="predicted"/>
<dbReference type="AlphaFoldDB" id="A0A6I3KL34"/>
<protein>
    <submittedName>
        <fullName evidence="3">MOSC domain-containing protein</fullName>
    </submittedName>
</protein>
<dbReference type="PROSITE" id="PS51340">
    <property type="entry name" value="MOSC"/>
    <property type="match status" value="1"/>
</dbReference>
<evidence type="ECO:0000259" key="2">
    <source>
        <dbReference type="PROSITE" id="PS51340"/>
    </source>
</evidence>
<dbReference type="Pfam" id="PF03473">
    <property type="entry name" value="MOSC"/>
    <property type="match status" value="1"/>
</dbReference>
<feature type="compositionally biased region" description="Basic residues" evidence="1">
    <location>
        <begin position="253"/>
        <end position="262"/>
    </location>
</feature>
<feature type="domain" description="MOSC" evidence="2">
    <location>
        <begin position="36"/>
        <end position="170"/>
    </location>
</feature>
<dbReference type="GO" id="GO:0003824">
    <property type="term" value="F:catalytic activity"/>
    <property type="evidence" value="ECO:0007669"/>
    <property type="project" value="InterPro"/>
</dbReference>
<dbReference type="PANTHER" id="PTHR30212">
    <property type="entry name" value="PROTEIN YIIM"/>
    <property type="match status" value="1"/>
</dbReference>
<evidence type="ECO:0000313" key="4">
    <source>
        <dbReference type="Proteomes" id="UP000432464"/>
    </source>
</evidence>
<feature type="region of interest" description="Disordered" evidence="1">
    <location>
        <begin position="213"/>
        <end position="262"/>
    </location>
</feature>
<dbReference type="InterPro" id="IPR005302">
    <property type="entry name" value="MoCF_Sase_C"/>
</dbReference>
<dbReference type="GO" id="GO:0030151">
    <property type="term" value="F:molybdenum ion binding"/>
    <property type="evidence" value="ECO:0007669"/>
    <property type="project" value="InterPro"/>
</dbReference>
<reference evidence="3 4" key="1">
    <citation type="submission" date="2019-11" db="EMBL/GenBank/DDBJ databases">
        <title>Nocardia sp. nov. CT2-14 isolated from soil.</title>
        <authorList>
            <person name="Kanchanasin P."/>
            <person name="Tanasupawat S."/>
            <person name="Yuki M."/>
            <person name="Kudo T."/>
        </authorList>
    </citation>
    <scope>NUCLEOTIDE SEQUENCE [LARGE SCALE GENOMIC DNA]</scope>
    <source>
        <strain evidence="3 4">CT2-14</strain>
    </source>
</reference>
<name>A0A6I3KL34_9NOCA</name>